<dbReference type="Proteomes" id="UP000239800">
    <property type="component" value="Unassembled WGS sequence"/>
</dbReference>
<organism evidence="1 2">
    <name type="scientific">Aureitalea marina</name>
    <dbReference type="NCBI Taxonomy" id="930804"/>
    <lineage>
        <taxon>Bacteria</taxon>
        <taxon>Pseudomonadati</taxon>
        <taxon>Bacteroidota</taxon>
        <taxon>Flavobacteriia</taxon>
        <taxon>Flavobacteriales</taxon>
        <taxon>Flavobacteriaceae</taxon>
        <taxon>Aureitalea</taxon>
    </lineage>
</organism>
<gene>
    <name evidence="1" type="ORF">BST85_01965</name>
</gene>
<sequence length="92" mass="10910">MTSSLFQTMKNHKVSIECFLLSINRFFNLMYFRVMSIQLSFDGLKKEWLPLRSLILEVDLVYRAQELCRLFIRTGLSRQDSLLRKVPDMTST</sequence>
<keyword evidence="2" id="KW-1185">Reference proteome</keyword>
<evidence type="ECO:0000313" key="2">
    <source>
        <dbReference type="Proteomes" id="UP000239800"/>
    </source>
</evidence>
<protein>
    <submittedName>
        <fullName evidence="1">Uncharacterized protein</fullName>
    </submittedName>
</protein>
<evidence type="ECO:0000313" key="1">
    <source>
        <dbReference type="EMBL" id="PQB03804.1"/>
    </source>
</evidence>
<proteinExistence type="predicted"/>
<reference evidence="1 2" key="1">
    <citation type="submission" date="2016-11" db="EMBL/GenBank/DDBJ databases">
        <title>Trade-off between light-utilization and light-protection in marine flavobacteria.</title>
        <authorList>
            <person name="Kumagai Y."/>
        </authorList>
    </citation>
    <scope>NUCLEOTIDE SEQUENCE [LARGE SCALE GENOMIC DNA]</scope>
    <source>
        <strain evidence="1 2">NBRC 107741</strain>
    </source>
</reference>
<dbReference type="AlphaFoldDB" id="A0A2S7KME8"/>
<name>A0A2S7KME8_9FLAO</name>
<comment type="caution">
    <text evidence="1">The sequence shown here is derived from an EMBL/GenBank/DDBJ whole genome shotgun (WGS) entry which is preliminary data.</text>
</comment>
<dbReference type="EMBL" id="MQUB01000001">
    <property type="protein sequence ID" value="PQB03804.1"/>
    <property type="molecule type" value="Genomic_DNA"/>
</dbReference>
<accession>A0A2S7KME8</accession>